<dbReference type="OrthoDB" id="442731at2759"/>
<evidence type="ECO:0000259" key="5">
    <source>
        <dbReference type="Pfam" id="PF25023"/>
    </source>
</evidence>
<feature type="domain" description="Teneurin-like YD-shell" evidence="5">
    <location>
        <begin position="369"/>
        <end position="519"/>
    </location>
</feature>
<keyword evidence="7" id="KW-1185">Reference proteome</keyword>
<dbReference type="InterPro" id="IPR056822">
    <property type="entry name" value="TEN_NHL"/>
</dbReference>
<dbReference type="EMBL" id="QCYY01004571">
    <property type="protein sequence ID" value="ROT60768.1"/>
    <property type="molecule type" value="Genomic_DNA"/>
</dbReference>
<dbReference type="InterPro" id="IPR015943">
    <property type="entry name" value="WD40/YVTN_repeat-like_dom_sf"/>
</dbReference>
<dbReference type="GO" id="GO:0042803">
    <property type="term" value="F:protein homodimerization activity"/>
    <property type="evidence" value="ECO:0007669"/>
    <property type="project" value="UniProtKB-ARBA"/>
</dbReference>
<dbReference type="Proteomes" id="UP000283509">
    <property type="component" value="Unassembled WGS sequence"/>
</dbReference>
<evidence type="ECO:0000256" key="2">
    <source>
        <dbReference type="ARBA" id="ARBA00022737"/>
    </source>
</evidence>
<dbReference type="FunFam" id="2.120.10.30:FF:000033">
    <property type="entry name" value="teneurin-a isoform X3"/>
    <property type="match status" value="1"/>
</dbReference>
<dbReference type="Pfam" id="PF25023">
    <property type="entry name" value="TEN_YD-shell"/>
    <property type="match status" value="1"/>
</dbReference>
<proteinExistence type="predicted"/>
<feature type="domain" description="Teneurin NHL" evidence="4">
    <location>
        <begin position="33"/>
        <end position="329"/>
    </location>
</feature>
<dbReference type="AlphaFoldDB" id="A0A3R7SGX2"/>
<dbReference type="PANTHER" id="PTHR11219:SF69">
    <property type="entry name" value="TENEURIN-A"/>
    <property type="match status" value="1"/>
</dbReference>
<accession>A0A3R7SGX2</accession>
<evidence type="ECO:0000256" key="3">
    <source>
        <dbReference type="ARBA" id="ARBA00023157"/>
    </source>
</evidence>
<keyword evidence="2" id="KW-0677">Repeat</keyword>
<evidence type="ECO:0008006" key="8">
    <source>
        <dbReference type="Google" id="ProtNLM"/>
    </source>
</evidence>
<dbReference type="GO" id="GO:0008045">
    <property type="term" value="P:motor neuron axon guidance"/>
    <property type="evidence" value="ECO:0007669"/>
    <property type="project" value="TreeGrafter"/>
</dbReference>
<sequence length="623" mass="67845">MIQISLYRPAHPSPPIGLLQRGDGSTLSFREAPRLVTPMMGTARTHPIVCRRHCSGLAQEAQLLTPTSLASGPDGSVFVGDFNLVRRITPDGLAYTLLQLSATQVSYGYHIAVSPADGQVYVTDPEKYKVVRILSLTDVTEPSTNSETVAGNGERCIPGDERHCGDRGPAHKARLAHPKGLAIAADRTMYIADGTNIRMVDPKGIIQTLIGHHGHKTRWRPLPCTGALPASQVELQWPTSLALSPLDGSLHILDDHVVLQVTSDGSVRVKVGSPLHCPAAKDKPAVGTITGMSFAPSGSLFLTEEDAHKQHSVLEVTPANKIKHFAAPSQTAGARRRMIALARLIRWLVDQQALRILSFVHYLPPDDQNGDYQVAYPRTNELYVFNRHGHHVETRDLVTGRTLYSFLYSKNTSFGRLSKVTDSSGNKVMFLRDYTSAVSQIENTMGEKFAFRISRLGLMTRFSERPGRFYEFTYDEDTGLLVASSSPGRLTYVYEYDETGRLVTVVAPTGTRVGVDSWMGGEDTQRSLSVGVGGSQGEKNAHILTLTGNARAVFTQMKACGVKGIVFTTAVKCVQLVHCSAQNSSRRIGYFSRAIGSQVTHDDTTRAGQGAMTIKAEGIIPPI</sequence>
<dbReference type="PANTHER" id="PTHR11219">
    <property type="entry name" value="TENEURIN AND N-ACETYLGLUCOSAMINE-1-PHOSPHODIESTER ALPHA-N-ACETYLGLUCOSAMINIDASE"/>
    <property type="match status" value="1"/>
</dbReference>
<protein>
    <recommendedName>
        <fullName evidence="8">Teneurin-3</fullName>
    </recommendedName>
</protein>
<evidence type="ECO:0000259" key="4">
    <source>
        <dbReference type="Pfam" id="PF25021"/>
    </source>
</evidence>
<dbReference type="Gene3D" id="2.130.10.10">
    <property type="entry name" value="YVTN repeat-like/Quinoprotein amine dehydrogenase"/>
    <property type="match status" value="1"/>
</dbReference>
<dbReference type="STRING" id="6689.A0A3R7SGX2"/>
<dbReference type="SUPFAM" id="SSF101898">
    <property type="entry name" value="NHL repeat"/>
    <property type="match status" value="2"/>
</dbReference>
<dbReference type="Gene3D" id="2.180.10.10">
    <property type="entry name" value="RHS repeat-associated core"/>
    <property type="match status" value="1"/>
</dbReference>
<dbReference type="InterPro" id="IPR056823">
    <property type="entry name" value="TEN-like_YD-shell"/>
</dbReference>
<reference evidence="6 7" key="1">
    <citation type="submission" date="2018-04" db="EMBL/GenBank/DDBJ databases">
        <authorList>
            <person name="Zhang X."/>
            <person name="Yuan J."/>
            <person name="Li F."/>
            <person name="Xiang J."/>
        </authorList>
    </citation>
    <scope>NUCLEOTIDE SEQUENCE [LARGE SCALE GENOMIC DNA]</scope>
    <source>
        <tissue evidence="6">Muscle</tissue>
    </source>
</reference>
<name>A0A3R7SGX2_PENVA</name>
<gene>
    <name evidence="6" type="ORF">C7M84_021644</name>
</gene>
<dbReference type="Pfam" id="PF25021">
    <property type="entry name" value="TEN_NHL"/>
    <property type="match status" value="1"/>
</dbReference>
<evidence type="ECO:0000256" key="1">
    <source>
        <dbReference type="ARBA" id="ARBA00022536"/>
    </source>
</evidence>
<evidence type="ECO:0000313" key="6">
    <source>
        <dbReference type="EMBL" id="ROT60768.1"/>
    </source>
</evidence>
<dbReference type="InterPro" id="IPR051216">
    <property type="entry name" value="Teneurin"/>
</dbReference>
<dbReference type="InterPro" id="IPR011042">
    <property type="entry name" value="6-blade_b-propeller_TolB-like"/>
</dbReference>
<keyword evidence="3" id="KW-1015">Disulfide bond</keyword>
<comment type="caution">
    <text evidence="6">The sequence shown here is derived from an EMBL/GenBank/DDBJ whole genome shotgun (WGS) entry which is preliminary data.</text>
</comment>
<evidence type="ECO:0000313" key="7">
    <source>
        <dbReference type="Proteomes" id="UP000283509"/>
    </source>
</evidence>
<keyword evidence="1" id="KW-0245">EGF-like domain</keyword>
<reference evidence="6 7" key="2">
    <citation type="submission" date="2019-01" db="EMBL/GenBank/DDBJ databases">
        <title>The decoding of complex shrimp genome reveals the adaptation for benthos swimmer, frequently molting mechanism and breeding impact on genome.</title>
        <authorList>
            <person name="Sun Y."/>
            <person name="Gao Y."/>
            <person name="Yu Y."/>
        </authorList>
    </citation>
    <scope>NUCLEOTIDE SEQUENCE [LARGE SCALE GENOMIC DNA]</scope>
    <source>
        <tissue evidence="6">Muscle</tissue>
    </source>
</reference>
<dbReference type="Gene3D" id="2.120.10.30">
    <property type="entry name" value="TolB, C-terminal domain"/>
    <property type="match status" value="1"/>
</dbReference>
<organism evidence="6 7">
    <name type="scientific">Penaeus vannamei</name>
    <name type="common">Whiteleg shrimp</name>
    <name type="synonym">Litopenaeus vannamei</name>
    <dbReference type="NCBI Taxonomy" id="6689"/>
    <lineage>
        <taxon>Eukaryota</taxon>
        <taxon>Metazoa</taxon>
        <taxon>Ecdysozoa</taxon>
        <taxon>Arthropoda</taxon>
        <taxon>Crustacea</taxon>
        <taxon>Multicrustacea</taxon>
        <taxon>Malacostraca</taxon>
        <taxon>Eumalacostraca</taxon>
        <taxon>Eucarida</taxon>
        <taxon>Decapoda</taxon>
        <taxon>Dendrobranchiata</taxon>
        <taxon>Penaeoidea</taxon>
        <taxon>Penaeidae</taxon>
        <taxon>Penaeus</taxon>
    </lineage>
</organism>